<dbReference type="EMBL" id="CAJPEV010000865">
    <property type="protein sequence ID" value="CAG0889176.1"/>
    <property type="molecule type" value="Genomic_DNA"/>
</dbReference>
<keyword evidence="1" id="KW-0245">EGF-like domain</keyword>
<dbReference type="Proteomes" id="UP000677054">
    <property type="component" value="Unassembled WGS sequence"/>
</dbReference>
<feature type="transmembrane region" description="Helical" evidence="2">
    <location>
        <begin position="397"/>
        <end position="418"/>
    </location>
</feature>
<dbReference type="InterPro" id="IPR000742">
    <property type="entry name" value="EGF"/>
</dbReference>
<feature type="domain" description="EGF-like" evidence="3">
    <location>
        <begin position="247"/>
        <end position="285"/>
    </location>
</feature>
<keyword evidence="2" id="KW-1133">Transmembrane helix</keyword>
<sequence length="469" mass="52783">MGTELIEEAGAEVVRVKVELLAHLGDGAISLSTTASTELPEAECTPWENFHAIGCNWSKKEICAKKCGSFSRVCPPGFARMKLTATCEEVVVHSSNFTLEGTFDPKDYNTDDPDCEEGQKIQEMISFIKATLKTLRCDRLGCLEQVIRAAEKADLGDEYMDMDIRGINTFPISSYRKGALKNQLKIVGFMQFPAQKYNGTQAHDLLAILNDSKKWKEILTEFESSGTIPSDLDLDAVISTDINYEPERIPCAKETCSSYATCIEHLNGKPPTCECQERFRGLSPDIIGKFLEKVILGLVFGLLVLISCVFLVVFSTRRQIARKREKYAMKENAKKTWNDPYRRETDNPAYERGGIPRIHPSNPRPPQFYFSPERPQAMYSNPVRQERPLYLMGTRPSFLILLAILWICPWGMLLISTAEELDVVEVSGGCGRWLKWLPSRSQPCSRDAKSGELEKQLHRSLALNVFNTG</sequence>
<name>A0A7R9A6H3_9CRUS</name>
<keyword evidence="2" id="KW-0472">Membrane</keyword>
<feature type="disulfide bond" evidence="1">
    <location>
        <begin position="256"/>
        <end position="273"/>
    </location>
</feature>
<evidence type="ECO:0000313" key="5">
    <source>
        <dbReference type="Proteomes" id="UP000677054"/>
    </source>
</evidence>
<dbReference type="AlphaFoldDB" id="A0A7R9A6H3"/>
<feature type="transmembrane region" description="Helical" evidence="2">
    <location>
        <begin position="294"/>
        <end position="314"/>
    </location>
</feature>
<gene>
    <name evidence="4" type="ORF">DSTB1V02_LOCUS5357</name>
</gene>
<keyword evidence="1" id="KW-1015">Disulfide bond</keyword>
<reference evidence="4" key="1">
    <citation type="submission" date="2020-11" db="EMBL/GenBank/DDBJ databases">
        <authorList>
            <person name="Tran Van P."/>
        </authorList>
    </citation>
    <scope>NUCLEOTIDE SEQUENCE</scope>
</reference>
<comment type="caution">
    <text evidence="1">Lacks conserved residue(s) required for the propagation of feature annotation.</text>
</comment>
<organism evidence="4">
    <name type="scientific">Darwinula stevensoni</name>
    <dbReference type="NCBI Taxonomy" id="69355"/>
    <lineage>
        <taxon>Eukaryota</taxon>
        <taxon>Metazoa</taxon>
        <taxon>Ecdysozoa</taxon>
        <taxon>Arthropoda</taxon>
        <taxon>Crustacea</taxon>
        <taxon>Oligostraca</taxon>
        <taxon>Ostracoda</taxon>
        <taxon>Podocopa</taxon>
        <taxon>Podocopida</taxon>
        <taxon>Darwinulocopina</taxon>
        <taxon>Darwinuloidea</taxon>
        <taxon>Darwinulidae</taxon>
        <taxon>Darwinula</taxon>
    </lineage>
</organism>
<proteinExistence type="predicted"/>
<dbReference type="EMBL" id="LR900382">
    <property type="protein sequence ID" value="CAD7245484.1"/>
    <property type="molecule type" value="Genomic_DNA"/>
</dbReference>
<keyword evidence="5" id="KW-1185">Reference proteome</keyword>
<dbReference type="PROSITE" id="PS50026">
    <property type="entry name" value="EGF_3"/>
    <property type="match status" value="1"/>
</dbReference>
<accession>A0A7R9A6H3</accession>
<evidence type="ECO:0000256" key="2">
    <source>
        <dbReference type="SAM" id="Phobius"/>
    </source>
</evidence>
<evidence type="ECO:0000259" key="3">
    <source>
        <dbReference type="PROSITE" id="PS50026"/>
    </source>
</evidence>
<keyword evidence="2" id="KW-0812">Transmembrane</keyword>
<evidence type="ECO:0000256" key="1">
    <source>
        <dbReference type="PROSITE-ProRule" id="PRU00076"/>
    </source>
</evidence>
<protein>
    <recommendedName>
        <fullName evidence="3">EGF-like domain-containing protein</fullName>
    </recommendedName>
</protein>
<evidence type="ECO:0000313" key="4">
    <source>
        <dbReference type="EMBL" id="CAD7245484.1"/>
    </source>
</evidence>